<dbReference type="EMBL" id="CAEZSC010000107">
    <property type="protein sequence ID" value="CAB4543504.1"/>
    <property type="molecule type" value="Genomic_DNA"/>
</dbReference>
<dbReference type="NCBIfam" id="TIGR00115">
    <property type="entry name" value="tig"/>
    <property type="match status" value="1"/>
</dbReference>
<dbReference type="EMBL" id="CAEZUD010000017">
    <property type="protein sequence ID" value="CAB4587620.1"/>
    <property type="molecule type" value="Genomic_DNA"/>
</dbReference>
<evidence type="ECO:0000256" key="3">
    <source>
        <dbReference type="ARBA" id="ARBA00013194"/>
    </source>
</evidence>
<evidence type="ECO:0000313" key="9">
    <source>
        <dbReference type="EMBL" id="CAB4587620.1"/>
    </source>
</evidence>
<dbReference type="EMBL" id="CAEZYL010000011">
    <property type="protein sequence ID" value="CAB4718403.1"/>
    <property type="molecule type" value="Genomic_DNA"/>
</dbReference>
<accession>A0A6J6R8X0</accession>
<proteinExistence type="inferred from homology"/>
<dbReference type="InterPro" id="IPR046357">
    <property type="entry name" value="PPIase_dom_sf"/>
</dbReference>
<gene>
    <name evidence="8" type="ORF">UFOPK1380_01197</name>
    <name evidence="9" type="ORF">UFOPK1778_00473</name>
    <name evidence="10" type="ORF">UFOPK2689_00365</name>
    <name evidence="11" type="ORF">UFOPK4095_00536</name>
</gene>
<dbReference type="SUPFAM" id="SSF109998">
    <property type="entry name" value="Triger factor/SurA peptide-binding domain-like"/>
    <property type="match status" value="1"/>
</dbReference>
<dbReference type="PROSITE" id="PS50059">
    <property type="entry name" value="FKBP_PPIASE"/>
    <property type="match status" value="1"/>
</dbReference>
<evidence type="ECO:0000313" key="10">
    <source>
        <dbReference type="EMBL" id="CAB4718403.1"/>
    </source>
</evidence>
<dbReference type="InterPro" id="IPR008881">
    <property type="entry name" value="Trigger_fac_ribosome-bd_bac"/>
</dbReference>
<dbReference type="PANTHER" id="PTHR30560">
    <property type="entry name" value="TRIGGER FACTOR CHAPERONE AND PEPTIDYL-PROLYL CIS/TRANS ISOMERASE"/>
    <property type="match status" value="1"/>
</dbReference>
<dbReference type="GO" id="GO:0051083">
    <property type="term" value="P:'de novo' cotranslational protein folding"/>
    <property type="evidence" value="ECO:0007669"/>
    <property type="project" value="TreeGrafter"/>
</dbReference>
<dbReference type="PIRSF" id="PIRSF003095">
    <property type="entry name" value="Trigger_factor"/>
    <property type="match status" value="1"/>
</dbReference>
<dbReference type="Gene3D" id="1.10.3120.10">
    <property type="entry name" value="Trigger factor, C-terminal domain"/>
    <property type="match status" value="1"/>
</dbReference>
<dbReference type="GO" id="GO:0043022">
    <property type="term" value="F:ribosome binding"/>
    <property type="evidence" value="ECO:0007669"/>
    <property type="project" value="TreeGrafter"/>
</dbReference>
<evidence type="ECO:0000256" key="6">
    <source>
        <dbReference type="ARBA" id="ARBA00023235"/>
    </source>
</evidence>
<feature type="domain" description="PPIase FKBP-type" evidence="7">
    <location>
        <begin position="162"/>
        <end position="214"/>
    </location>
</feature>
<evidence type="ECO:0000259" key="7">
    <source>
        <dbReference type="PROSITE" id="PS50059"/>
    </source>
</evidence>
<sequence>MKSAVETLSPTRVRLSIDIEFAELEPFIATAYKTLSERINIPGFRKGKVPNMMIDQRVGRGAVIEEAVNSSLNTFISNAFRENKLAVIGRPVIDKLEFEDKKPLAFTAEVDIRPELKLPDFSKMTIEVEDVAVADTEVDEQVDALRARFGTLTTVEKVIEKGDFVSIDLVASIDGNPVEGGEANDISYEVGTNRMVDGLDDALIGLKAGESKRFETQLVGQKDGEKGGVDVTVKAVKHRDLPELNDEFAKLASEFDTIAELKADVASRLERVKHLEQGAHARDILIEKLIADVEIPLPQNIIDDEVNSHLEGEGRLDDAAHRAEVVEQTTKSLTQEILFDNIIDAEQISVNETELTEYLVRASSRYGMTPDQFIKEVSEAGQVQTMIAEVARAKALAQVLGRVKVVTKSGKAVDLEALAPKQAAAVAAE</sequence>
<reference evidence="10" key="1">
    <citation type="submission" date="2020-05" db="EMBL/GenBank/DDBJ databases">
        <authorList>
            <person name="Chiriac C."/>
            <person name="Salcher M."/>
            <person name="Ghai R."/>
            <person name="Kavagutti S V."/>
        </authorList>
    </citation>
    <scope>NUCLEOTIDE SEQUENCE</scope>
</reference>
<dbReference type="InterPro" id="IPR037041">
    <property type="entry name" value="Trigger_fac_C_sf"/>
</dbReference>
<dbReference type="InterPro" id="IPR036611">
    <property type="entry name" value="Trigger_fac_ribosome-bd_sf"/>
</dbReference>
<dbReference type="InterPro" id="IPR005215">
    <property type="entry name" value="Trig_fac"/>
</dbReference>
<dbReference type="Pfam" id="PF05698">
    <property type="entry name" value="Trigger_C"/>
    <property type="match status" value="1"/>
</dbReference>
<dbReference type="Pfam" id="PF05697">
    <property type="entry name" value="Trigger_N"/>
    <property type="match status" value="1"/>
</dbReference>
<organism evidence="10">
    <name type="scientific">freshwater metagenome</name>
    <dbReference type="NCBI Taxonomy" id="449393"/>
    <lineage>
        <taxon>unclassified sequences</taxon>
        <taxon>metagenomes</taxon>
        <taxon>ecological metagenomes</taxon>
    </lineage>
</organism>
<evidence type="ECO:0000313" key="8">
    <source>
        <dbReference type="EMBL" id="CAB4543504.1"/>
    </source>
</evidence>
<protein>
    <recommendedName>
        <fullName evidence="3">peptidylprolyl isomerase</fullName>
        <ecNumber evidence="3">5.2.1.8</ecNumber>
    </recommendedName>
</protein>
<dbReference type="Gene3D" id="3.30.70.1050">
    <property type="entry name" value="Trigger factor ribosome-binding domain"/>
    <property type="match status" value="1"/>
</dbReference>
<evidence type="ECO:0000256" key="1">
    <source>
        <dbReference type="ARBA" id="ARBA00000971"/>
    </source>
</evidence>
<dbReference type="GO" id="GO:0003755">
    <property type="term" value="F:peptidyl-prolyl cis-trans isomerase activity"/>
    <property type="evidence" value="ECO:0007669"/>
    <property type="project" value="UniProtKB-KW"/>
</dbReference>
<dbReference type="PANTHER" id="PTHR30560:SF3">
    <property type="entry name" value="TRIGGER FACTOR-LIKE PROTEIN TIG, CHLOROPLASTIC"/>
    <property type="match status" value="1"/>
</dbReference>
<dbReference type="EMBL" id="CAFBPI010000023">
    <property type="protein sequence ID" value="CAB5012322.1"/>
    <property type="molecule type" value="Genomic_DNA"/>
</dbReference>
<evidence type="ECO:0000313" key="11">
    <source>
        <dbReference type="EMBL" id="CAB5012322.1"/>
    </source>
</evidence>
<dbReference type="HAMAP" id="MF_00303">
    <property type="entry name" value="Trigger_factor_Tig"/>
    <property type="match status" value="1"/>
</dbReference>
<dbReference type="SUPFAM" id="SSF54534">
    <property type="entry name" value="FKBP-like"/>
    <property type="match status" value="1"/>
</dbReference>
<dbReference type="EC" id="5.2.1.8" evidence="3"/>
<comment type="similarity">
    <text evidence="2">Belongs to the FKBP-type PPIase family. Tig subfamily.</text>
</comment>
<comment type="catalytic activity">
    <reaction evidence="1">
        <text>[protein]-peptidylproline (omega=180) = [protein]-peptidylproline (omega=0)</text>
        <dbReference type="Rhea" id="RHEA:16237"/>
        <dbReference type="Rhea" id="RHEA-COMP:10747"/>
        <dbReference type="Rhea" id="RHEA-COMP:10748"/>
        <dbReference type="ChEBI" id="CHEBI:83833"/>
        <dbReference type="ChEBI" id="CHEBI:83834"/>
        <dbReference type="EC" id="5.2.1.8"/>
    </reaction>
</comment>
<dbReference type="InterPro" id="IPR001179">
    <property type="entry name" value="PPIase_FKBP_dom"/>
</dbReference>
<dbReference type="InterPro" id="IPR027304">
    <property type="entry name" value="Trigger_fact/SurA_dom_sf"/>
</dbReference>
<dbReference type="AlphaFoldDB" id="A0A6J6R8X0"/>
<name>A0A6J6R8X0_9ZZZZ</name>
<dbReference type="GO" id="GO:0015031">
    <property type="term" value="P:protein transport"/>
    <property type="evidence" value="ECO:0007669"/>
    <property type="project" value="InterPro"/>
</dbReference>
<dbReference type="Pfam" id="PF00254">
    <property type="entry name" value="FKBP_C"/>
    <property type="match status" value="1"/>
</dbReference>
<keyword evidence="5" id="KW-0143">Chaperone</keyword>
<evidence type="ECO:0000256" key="2">
    <source>
        <dbReference type="ARBA" id="ARBA00005464"/>
    </source>
</evidence>
<dbReference type="InterPro" id="IPR008880">
    <property type="entry name" value="Trigger_fac_C"/>
</dbReference>
<evidence type="ECO:0000256" key="5">
    <source>
        <dbReference type="ARBA" id="ARBA00023186"/>
    </source>
</evidence>
<keyword evidence="4" id="KW-0697">Rotamase</keyword>
<dbReference type="GO" id="GO:0044183">
    <property type="term" value="F:protein folding chaperone"/>
    <property type="evidence" value="ECO:0007669"/>
    <property type="project" value="TreeGrafter"/>
</dbReference>
<evidence type="ECO:0000256" key="4">
    <source>
        <dbReference type="ARBA" id="ARBA00023110"/>
    </source>
</evidence>
<dbReference type="GO" id="GO:0043335">
    <property type="term" value="P:protein unfolding"/>
    <property type="evidence" value="ECO:0007669"/>
    <property type="project" value="TreeGrafter"/>
</dbReference>
<keyword evidence="6" id="KW-0413">Isomerase</keyword>
<dbReference type="Gene3D" id="3.10.50.40">
    <property type="match status" value="1"/>
</dbReference>
<dbReference type="SUPFAM" id="SSF102735">
    <property type="entry name" value="Trigger factor ribosome-binding domain"/>
    <property type="match status" value="1"/>
</dbReference>